<sequence>MNGLIIRKAVIDDLETLLTFEQGVISFERSFDETLDNDPISYYDIGKMIQSPEVEVMVAEINNELVGSGYARIEEPKPYLKHSKFAYLGFMYVKPEFRGEGINKILIDKLLEWISSMGIEEVRLDVYSENSGAIKAYEKAGFTPLLLNMRMSI</sequence>
<dbReference type="PANTHER" id="PTHR43072">
    <property type="entry name" value="N-ACETYLTRANSFERASE"/>
    <property type="match status" value="1"/>
</dbReference>
<accession>A0ABU2Y918</accession>
<gene>
    <name evidence="2" type="ORF">RM519_13770</name>
</gene>
<dbReference type="InterPro" id="IPR000182">
    <property type="entry name" value="GNAT_dom"/>
</dbReference>
<dbReference type="CDD" id="cd04301">
    <property type="entry name" value="NAT_SF"/>
    <property type="match status" value="1"/>
</dbReference>
<reference evidence="2 3" key="1">
    <citation type="submission" date="2023-09" db="EMBL/GenBank/DDBJ databases">
        <authorList>
            <person name="Rey-Velasco X."/>
        </authorList>
    </citation>
    <scope>NUCLEOTIDE SEQUENCE [LARGE SCALE GENOMIC DNA]</scope>
    <source>
        <strain evidence="2 3">P050</strain>
    </source>
</reference>
<name>A0ABU2Y918_9FLAO</name>
<dbReference type="RefSeq" id="WP_311594412.1">
    <property type="nucleotide sequence ID" value="NZ_JAVRHV010000009.1"/>
</dbReference>
<dbReference type="Gene3D" id="3.40.630.30">
    <property type="match status" value="1"/>
</dbReference>
<protein>
    <submittedName>
        <fullName evidence="2">GNAT family N-acetyltransferase</fullName>
    </submittedName>
</protein>
<dbReference type="Proteomes" id="UP001252186">
    <property type="component" value="Unassembled WGS sequence"/>
</dbReference>
<dbReference type="SUPFAM" id="SSF55729">
    <property type="entry name" value="Acyl-CoA N-acyltransferases (Nat)"/>
    <property type="match status" value="1"/>
</dbReference>
<comment type="caution">
    <text evidence="2">The sequence shown here is derived from an EMBL/GenBank/DDBJ whole genome shotgun (WGS) entry which is preliminary data.</text>
</comment>
<keyword evidence="3" id="KW-1185">Reference proteome</keyword>
<dbReference type="PROSITE" id="PS51186">
    <property type="entry name" value="GNAT"/>
    <property type="match status" value="1"/>
</dbReference>
<evidence type="ECO:0000313" key="2">
    <source>
        <dbReference type="EMBL" id="MDT0554325.1"/>
    </source>
</evidence>
<organism evidence="2 3">
    <name type="scientific">Urechidicola vernalis</name>
    <dbReference type="NCBI Taxonomy" id="3075600"/>
    <lineage>
        <taxon>Bacteria</taxon>
        <taxon>Pseudomonadati</taxon>
        <taxon>Bacteroidota</taxon>
        <taxon>Flavobacteriia</taxon>
        <taxon>Flavobacteriales</taxon>
        <taxon>Flavobacteriaceae</taxon>
        <taxon>Urechidicola</taxon>
    </lineage>
</organism>
<evidence type="ECO:0000313" key="3">
    <source>
        <dbReference type="Proteomes" id="UP001252186"/>
    </source>
</evidence>
<dbReference type="Pfam" id="PF00583">
    <property type="entry name" value="Acetyltransf_1"/>
    <property type="match status" value="1"/>
</dbReference>
<dbReference type="InterPro" id="IPR016181">
    <property type="entry name" value="Acyl_CoA_acyltransferase"/>
</dbReference>
<dbReference type="EMBL" id="JAVRHV010000009">
    <property type="protein sequence ID" value="MDT0554325.1"/>
    <property type="molecule type" value="Genomic_DNA"/>
</dbReference>
<evidence type="ECO:0000259" key="1">
    <source>
        <dbReference type="PROSITE" id="PS51186"/>
    </source>
</evidence>
<feature type="domain" description="N-acetyltransferase" evidence="1">
    <location>
        <begin position="4"/>
        <end position="153"/>
    </location>
</feature>
<proteinExistence type="predicted"/>